<accession>A0A2K3LIR7</accession>
<protein>
    <submittedName>
        <fullName evidence="1">Gamma-irradiation and mitomycin c induced protein</fullName>
    </submittedName>
</protein>
<comment type="caution">
    <text evidence="1">The sequence shown here is derived from an EMBL/GenBank/DDBJ whole genome shotgun (WGS) entry which is preliminary data.</text>
</comment>
<reference evidence="1 2" key="1">
    <citation type="journal article" date="2014" name="Am. J. Bot.">
        <title>Genome assembly and annotation for red clover (Trifolium pratense; Fabaceae).</title>
        <authorList>
            <person name="Istvanek J."/>
            <person name="Jaros M."/>
            <person name="Krenek A."/>
            <person name="Repkova J."/>
        </authorList>
    </citation>
    <scope>NUCLEOTIDE SEQUENCE [LARGE SCALE GENOMIC DNA]</scope>
    <source>
        <strain evidence="2">cv. Tatra</strain>
        <tissue evidence="1">Young leaves</tissue>
    </source>
</reference>
<reference evidence="1 2" key="2">
    <citation type="journal article" date="2017" name="Front. Plant Sci.">
        <title>Gene Classification and Mining of Molecular Markers Useful in Red Clover (Trifolium pratense) Breeding.</title>
        <authorList>
            <person name="Istvanek J."/>
            <person name="Dluhosova J."/>
            <person name="Dluhos P."/>
            <person name="Patkova L."/>
            <person name="Nedelnik J."/>
            <person name="Repkova J."/>
        </authorList>
    </citation>
    <scope>NUCLEOTIDE SEQUENCE [LARGE SCALE GENOMIC DNA]</scope>
    <source>
        <strain evidence="2">cv. Tatra</strain>
        <tissue evidence="1">Young leaves</tissue>
    </source>
</reference>
<dbReference type="STRING" id="57577.A0A2K3LIR7"/>
<dbReference type="Proteomes" id="UP000236291">
    <property type="component" value="Unassembled WGS sequence"/>
</dbReference>
<sequence length="400" mass="44609">MLTIKSDLLNAENSMRYTFKHGRCTIPYIRVPDIEGTFCFEASHSKYTDLCLAVKVQVIKMPNAKDDAQFLSPEKNIFPMQELSPLNCGNDLMMSVINSTNKVIAQVISSIRVALKLILINSKLIKLQDIFQLGEKIKSLEENHNCYLDLKTETEKQILSLQGSLSHLGNIDSLFTDTKEEMTTKIKSMENTAASVLCSLSNQQTPLLKDIIGVVALLGSVQSLELSRMLAEFLGEDKMLGVICRSVETAIALEKYKQNGEIDYVCALHAEAADLGKAISKRFLTMCFENIRPCEYLPQKNDSQRKLALPDPKLQNGRTPAGFMGYAVNMIDLDTRHLQTSTKYGYGLRQTVLFRLFKKLQVYETRDSMVAALQCIEEDGAVSVDGGIIREMGTLSLGHG</sequence>
<organism evidence="1 2">
    <name type="scientific">Trifolium pratense</name>
    <name type="common">Red clover</name>
    <dbReference type="NCBI Taxonomy" id="57577"/>
    <lineage>
        <taxon>Eukaryota</taxon>
        <taxon>Viridiplantae</taxon>
        <taxon>Streptophyta</taxon>
        <taxon>Embryophyta</taxon>
        <taxon>Tracheophyta</taxon>
        <taxon>Spermatophyta</taxon>
        <taxon>Magnoliopsida</taxon>
        <taxon>eudicotyledons</taxon>
        <taxon>Gunneridae</taxon>
        <taxon>Pentapetalae</taxon>
        <taxon>rosids</taxon>
        <taxon>fabids</taxon>
        <taxon>Fabales</taxon>
        <taxon>Fabaceae</taxon>
        <taxon>Papilionoideae</taxon>
        <taxon>50 kb inversion clade</taxon>
        <taxon>NPAAA clade</taxon>
        <taxon>Hologalegina</taxon>
        <taxon>IRL clade</taxon>
        <taxon>Trifolieae</taxon>
        <taxon>Trifolium</taxon>
    </lineage>
</organism>
<name>A0A2K3LIR7_TRIPR</name>
<dbReference type="PANTHER" id="PTHR33566:SF1">
    <property type="entry name" value="EN_SPM-LIKE TRANSPOSON-RELATED"/>
    <property type="match status" value="1"/>
</dbReference>
<dbReference type="PANTHER" id="PTHR33566">
    <property type="entry name" value="EN/SPM-LIKE TRANSPOSON-RELATED"/>
    <property type="match status" value="1"/>
</dbReference>
<dbReference type="EMBL" id="ASHM01034100">
    <property type="protein sequence ID" value="PNX78427.1"/>
    <property type="molecule type" value="Genomic_DNA"/>
</dbReference>
<dbReference type="AlphaFoldDB" id="A0A2K3LIR7"/>
<evidence type="ECO:0000313" key="2">
    <source>
        <dbReference type="Proteomes" id="UP000236291"/>
    </source>
</evidence>
<evidence type="ECO:0000313" key="1">
    <source>
        <dbReference type="EMBL" id="PNX78427.1"/>
    </source>
</evidence>
<feature type="non-terminal residue" evidence="1">
    <location>
        <position position="400"/>
    </location>
</feature>
<gene>
    <name evidence="1" type="ORF">L195_g034405</name>
</gene>
<proteinExistence type="predicted"/>
<dbReference type="ExpressionAtlas" id="A0A2K3LIR7">
    <property type="expression patterns" value="baseline"/>
</dbReference>